<dbReference type="AlphaFoldDB" id="A0A5R9IPW2"/>
<accession>A0A5R9IPW2</accession>
<evidence type="ECO:0000259" key="2">
    <source>
        <dbReference type="Pfam" id="PF00156"/>
    </source>
</evidence>
<dbReference type="InterPro" id="IPR051910">
    <property type="entry name" value="ComF/GntX_DNA_util-trans"/>
</dbReference>
<proteinExistence type="inferred from homology"/>
<dbReference type="Pfam" id="PF00156">
    <property type="entry name" value="Pribosyltran"/>
    <property type="match status" value="1"/>
</dbReference>
<sequence length="245" mass="27951">METIPATMFRSAFARMQMLYQHWLTMGPCLWCQQRKQSPQLLCSDCQKAVPVFNQQADGANLLEYPAIANHIACKYLDTLLVLSPYQHPLDQWISALKFQRRPDYGRLLSYLLAAHLQRLFQQGVNSAELLVPVPLHWRRLKSRQYNQATLIARQVSKICNIPLSNDLLRRKTSTATQVGLGGKKRRGNLRDAFDIKDKHWLPQHVAIVDDVLTTGSTVNEIARVLKRQGVSRVSVYCVAISLND</sequence>
<dbReference type="OrthoDB" id="9793412at2"/>
<keyword evidence="4" id="KW-1185">Reference proteome</keyword>
<dbReference type="PANTHER" id="PTHR47505">
    <property type="entry name" value="DNA UTILIZATION PROTEIN YHGH"/>
    <property type="match status" value="1"/>
</dbReference>
<dbReference type="Gene3D" id="3.40.50.2020">
    <property type="match status" value="1"/>
</dbReference>
<evidence type="ECO:0000313" key="3">
    <source>
        <dbReference type="EMBL" id="TLU65311.1"/>
    </source>
</evidence>
<dbReference type="PANTHER" id="PTHR47505:SF1">
    <property type="entry name" value="DNA UTILIZATION PROTEIN YHGH"/>
    <property type="match status" value="1"/>
</dbReference>
<evidence type="ECO:0000313" key="4">
    <source>
        <dbReference type="Proteomes" id="UP000307790"/>
    </source>
</evidence>
<dbReference type="InterPro" id="IPR000836">
    <property type="entry name" value="PRTase_dom"/>
</dbReference>
<evidence type="ECO:0000256" key="1">
    <source>
        <dbReference type="ARBA" id="ARBA00008007"/>
    </source>
</evidence>
<reference evidence="3 4" key="1">
    <citation type="submission" date="2019-05" db="EMBL/GenBank/DDBJ databases">
        <title>Genome sequences of Thalassotalea litorea 1K03283.</title>
        <authorList>
            <person name="Zhang D."/>
        </authorList>
    </citation>
    <scope>NUCLEOTIDE SEQUENCE [LARGE SCALE GENOMIC DNA]</scope>
    <source>
        <strain evidence="3 4">MCCC 1K03283</strain>
    </source>
</reference>
<feature type="domain" description="Phosphoribosyltransferase" evidence="2">
    <location>
        <begin position="191"/>
        <end position="239"/>
    </location>
</feature>
<dbReference type="RefSeq" id="WP_138319614.1">
    <property type="nucleotide sequence ID" value="NZ_VCBC01000007.1"/>
</dbReference>
<comment type="caution">
    <text evidence="3">The sequence shown here is derived from an EMBL/GenBank/DDBJ whole genome shotgun (WGS) entry which is preliminary data.</text>
</comment>
<gene>
    <name evidence="3" type="ORF">FE810_08455</name>
</gene>
<dbReference type="Proteomes" id="UP000307790">
    <property type="component" value="Unassembled WGS sequence"/>
</dbReference>
<dbReference type="SUPFAM" id="SSF53271">
    <property type="entry name" value="PRTase-like"/>
    <property type="match status" value="1"/>
</dbReference>
<name>A0A5R9IPW2_9GAMM</name>
<dbReference type="EMBL" id="VCBC01000007">
    <property type="protein sequence ID" value="TLU65311.1"/>
    <property type="molecule type" value="Genomic_DNA"/>
</dbReference>
<dbReference type="CDD" id="cd06223">
    <property type="entry name" value="PRTases_typeI"/>
    <property type="match status" value="1"/>
</dbReference>
<dbReference type="InterPro" id="IPR029057">
    <property type="entry name" value="PRTase-like"/>
</dbReference>
<comment type="similarity">
    <text evidence="1">Belongs to the ComF/GntX family.</text>
</comment>
<organism evidence="3 4">
    <name type="scientific">Thalassotalea litorea</name>
    <dbReference type="NCBI Taxonomy" id="2020715"/>
    <lineage>
        <taxon>Bacteria</taxon>
        <taxon>Pseudomonadati</taxon>
        <taxon>Pseudomonadota</taxon>
        <taxon>Gammaproteobacteria</taxon>
        <taxon>Alteromonadales</taxon>
        <taxon>Colwelliaceae</taxon>
        <taxon>Thalassotalea</taxon>
    </lineage>
</organism>
<protein>
    <submittedName>
        <fullName evidence="3">ComF family protein</fullName>
    </submittedName>
</protein>